<dbReference type="Proteomes" id="UP000178911">
    <property type="component" value="Unassembled WGS sequence"/>
</dbReference>
<keyword evidence="1" id="KW-0472">Membrane</keyword>
<gene>
    <name evidence="2" type="ORF">A3A13_04215</name>
</gene>
<reference evidence="2 3" key="1">
    <citation type="journal article" date="2016" name="Nat. Commun.">
        <title>Thousands of microbial genomes shed light on interconnected biogeochemical processes in an aquifer system.</title>
        <authorList>
            <person name="Anantharaman K."/>
            <person name="Brown C.T."/>
            <person name="Hug L.A."/>
            <person name="Sharon I."/>
            <person name="Castelle C.J."/>
            <person name="Probst A.J."/>
            <person name="Thomas B.C."/>
            <person name="Singh A."/>
            <person name="Wilkins M.J."/>
            <person name="Karaoz U."/>
            <person name="Brodie E.L."/>
            <person name="Williams K.H."/>
            <person name="Hubbard S.S."/>
            <person name="Banfield J.F."/>
        </authorList>
    </citation>
    <scope>NUCLEOTIDE SEQUENCE [LARGE SCALE GENOMIC DNA]</scope>
</reference>
<proteinExistence type="predicted"/>
<dbReference type="STRING" id="1802695.A3A13_04215"/>
<dbReference type="AlphaFoldDB" id="A0A1F8GD52"/>
<evidence type="ECO:0000256" key="1">
    <source>
        <dbReference type="SAM" id="Phobius"/>
    </source>
</evidence>
<dbReference type="EMBL" id="MGKJ01000020">
    <property type="protein sequence ID" value="OGN23297.1"/>
    <property type="molecule type" value="Genomic_DNA"/>
</dbReference>
<evidence type="ECO:0000313" key="3">
    <source>
        <dbReference type="Proteomes" id="UP000178911"/>
    </source>
</evidence>
<name>A0A1F8GD52_9BACT</name>
<keyword evidence="1" id="KW-0812">Transmembrane</keyword>
<keyword evidence="1" id="KW-1133">Transmembrane helix</keyword>
<evidence type="ECO:0000313" key="2">
    <source>
        <dbReference type="EMBL" id="OGN23297.1"/>
    </source>
</evidence>
<sequence>MKHGSIITLHYLIIPLVFIFGNFNFAAGLGEEPVRSRVPAETLNLNPLDAINSAGIGVDINAGDVLNAFKFNFPFNLNKINIDTSIPTSPKINESQRGLPNINLRQFLTPKDISSDNLRGAIKAIVVLVIEIFLVVISIMSQTLRLILGLLR</sequence>
<protein>
    <submittedName>
        <fullName evidence="2">Uncharacterized protein</fullName>
    </submittedName>
</protein>
<feature type="transmembrane region" description="Helical" evidence="1">
    <location>
        <begin position="124"/>
        <end position="148"/>
    </location>
</feature>
<organism evidence="2 3">
    <name type="scientific">Candidatus Yanofskybacteria bacterium RIFCSPLOWO2_01_FULL_43_22</name>
    <dbReference type="NCBI Taxonomy" id="1802695"/>
    <lineage>
        <taxon>Bacteria</taxon>
        <taxon>Candidatus Yanofskyibacteriota</taxon>
    </lineage>
</organism>
<accession>A0A1F8GD52</accession>
<comment type="caution">
    <text evidence="2">The sequence shown here is derived from an EMBL/GenBank/DDBJ whole genome shotgun (WGS) entry which is preliminary data.</text>
</comment>
<feature type="transmembrane region" description="Helical" evidence="1">
    <location>
        <begin position="6"/>
        <end position="27"/>
    </location>
</feature>